<keyword evidence="1" id="KW-0732">Signal</keyword>
<sequence precursor="true">MKRALGTSLIAAVVGLSLNHAAQAAEMSGNQAVTTNFSMSEPVALTANTATLLAMADTGRADRFSMTAMADSNIRFDAPAAPAQSAELALRPVPEPKAVMLLTGLGLLMFVGYRRSRM</sequence>
<accession>C6X9A0</accession>
<dbReference type="HOGENOM" id="CLU_2070382_0_0_4"/>
<feature type="signal peptide" evidence="1">
    <location>
        <begin position="1"/>
        <end position="24"/>
    </location>
</feature>
<dbReference type="EMBL" id="CP001674">
    <property type="protein sequence ID" value="ACT49720.1"/>
    <property type="molecule type" value="Genomic_DNA"/>
</dbReference>
<evidence type="ECO:0000256" key="1">
    <source>
        <dbReference type="SAM" id="SignalP"/>
    </source>
</evidence>
<feature type="chain" id="PRO_5002973738" description="PEP-CTERM protein-sorting domain-containing protein" evidence="1">
    <location>
        <begin position="25"/>
        <end position="118"/>
    </location>
</feature>
<evidence type="ECO:0008006" key="4">
    <source>
        <dbReference type="Google" id="ProtNLM"/>
    </source>
</evidence>
<reference evidence="3" key="1">
    <citation type="submission" date="2009-07" db="EMBL/GenBank/DDBJ databases">
        <title>Complete sequence of chromosome of Methylovorus sp. SIP3-4.</title>
        <authorList>
            <person name="Lucas S."/>
            <person name="Copeland A."/>
            <person name="Lapidus A."/>
            <person name="Glavina del Rio T."/>
            <person name="Tice H."/>
            <person name="Bruce D."/>
            <person name="Goodwin L."/>
            <person name="Pitluck S."/>
            <person name="Clum A."/>
            <person name="Larimer F."/>
            <person name="Land M."/>
            <person name="Hauser L."/>
            <person name="Kyrpides N."/>
            <person name="Mikhailova N."/>
            <person name="Kayluzhnaya M."/>
            <person name="Chistoserdova L."/>
        </authorList>
    </citation>
    <scope>NUCLEOTIDE SEQUENCE [LARGE SCALE GENOMIC DNA]</scope>
    <source>
        <strain evidence="3">SIP3-4</strain>
    </source>
</reference>
<evidence type="ECO:0000313" key="3">
    <source>
        <dbReference type="Proteomes" id="UP000002743"/>
    </source>
</evidence>
<dbReference type="AlphaFoldDB" id="C6X9A0"/>
<dbReference type="KEGG" id="mei:Msip34_0472"/>
<gene>
    <name evidence="2" type="ordered locus">Msip34_0472</name>
</gene>
<keyword evidence="3" id="KW-1185">Reference proteome</keyword>
<dbReference type="RefSeq" id="WP_015829375.1">
    <property type="nucleotide sequence ID" value="NC_012969.1"/>
</dbReference>
<organism evidence="2 3">
    <name type="scientific">Methylovorus glucosotrophus (strain SIP3-4)</name>
    <dbReference type="NCBI Taxonomy" id="582744"/>
    <lineage>
        <taxon>Bacteria</taxon>
        <taxon>Pseudomonadati</taxon>
        <taxon>Pseudomonadota</taxon>
        <taxon>Betaproteobacteria</taxon>
        <taxon>Nitrosomonadales</taxon>
        <taxon>Methylophilaceae</taxon>
        <taxon>Methylovorus</taxon>
    </lineage>
</organism>
<reference evidence="2 3" key="2">
    <citation type="journal article" date="2011" name="J. Bacteriol.">
        <title>Genomes of three methylotrophs from a single niche uncover genetic and metabolic divergence of Methylophilaceae.</title>
        <authorList>
            <person name="Lapidus A."/>
            <person name="Clum A."/>
            <person name="Labutti K."/>
            <person name="Kaluzhnaya M.G."/>
            <person name="Lim S."/>
            <person name="Beck D.A."/>
            <person name="Glavina Del Rio T."/>
            <person name="Nolan M."/>
            <person name="Mavromatis K."/>
            <person name="Huntemann M."/>
            <person name="Lucas S."/>
            <person name="Lidstrom M.E."/>
            <person name="Ivanova N."/>
            <person name="Chistoserdova L."/>
        </authorList>
    </citation>
    <scope>NUCLEOTIDE SEQUENCE [LARGE SCALE GENOMIC DNA]</scope>
    <source>
        <strain evidence="2 3">SIP3-4</strain>
    </source>
</reference>
<proteinExistence type="predicted"/>
<evidence type="ECO:0000313" key="2">
    <source>
        <dbReference type="EMBL" id="ACT49720.1"/>
    </source>
</evidence>
<protein>
    <recommendedName>
        <fullName evidence="4">PEP-CTERM protein-sorting domain-containing protein</fullName>
    </recommendedName>
</protein>
<name>C6X9A0_METGS</name>
<dbReference type="Proteomes" id="UP000002743">
    <property type="component" value="Chromosome"/>
</dbReference>